<evidence type="ECO:0000313" key="4">
    <source>
        <dbReference type="EMBL" id="MAA16482.1"/>
    </source>
</evidence>
<feature type="region of interest" description="Disordered" evidence="1">
    <location>
        <begin position="33"/>
        <end position="54"/>
    </location>
</feature>
<protein>
    <submittedName>
        <fullName evidence="4">TIL domain containing protein</fullName>
    </submittedName>
</protein>
<evidence type="ECO:0000259" key="3">
    <source>
        <dbReference type="Pfam" id="PF01826"/>
    </source>
</evidence>
<dbReference type="InterPro" id="IPR036084">
    <property type="entry name" value="Ser_inhib-like_sf"/>
</dbReference>
<name>A0A224YRL8_9ACAR</name>
<evidence type="ECO:0000256" key="2">
    <source>
        <dbReference type="SAM" id="SignalP"/>
    </source>
</evidence>
<feature type="compositionally biased region" description="Gly residues" evidence="1">
    <location>
        <begin position="192"/>
        <end position="208"/>
    </location>
</feature>
<feature type="chain" id="PRO_5012759195" evidence="2">
    <location>
        <begin position="22"/>
        <end position="349"/>
    </location>
</feature>
<feature type="domain" description="TIL" evidence="3">
    <location>
        <begin position="57"/>
        <end position="115"/>
    </location>
</feature>
<feature type="compositionally biased region" description="Low complexity" evidence="1">
    <location>
        <begin position="164"/>
        <end position="173"/>
    </location>
</feature>
<keyword evidence="2" id="KW-0732">Signal</keyword>
<dbReference type="Gene3D" id="2.10.25.10">
    <property type="entry name" value="Laminin"/>
    <property type="match status" value="1"/>
</dbReference>
<accession>A0A224YRL8</accession>
<organism evidence="4">
    <name type="scientific">Rhipicephalus zambeziensis</name>
    <dbReference type="NCBI Taxonomy" id="60191"/>
    <lineage>
        <taxon>Eukaryota</taxon>
        <taxon>Metazoa</taxon>
        <taxon>Ecdysozoa</taxon>
        <taxon>Arthropoda</taxon>
        <taxon>Chelicerata</taxon>
        <taxon>Arachnida</taxon>
        <taxon>Acari</taxon>
        <taxon>Parasitiformes</taxon>
        <taxon>Ixodida</taxon>
        <taxon>Ixodoidea</taxon>
        <taxon>Ixodidae</taxon>
        <taxon>Rhipicephalinae</taxon>
        <taxon>Rhipicephalus</taxon>
        <taxon>Rhipicephalus</taxon>
    </lineage>
</organism>
<dbReference type="AlphaFoldDB" id="A0A224YRL8"/>
<dbReference type="Pfam" id="PF01826">
    <property type="entry name" value="TIL"/>
    <property type="match status" value="1"/>
</dbReference>
<evidence type="ECO:0000256" key="1">
    <source>
        <dbReference type="SAM" id="MobiDB-lite"/>
    </source>
</evidence>
<dbReference type="SUPFAM" id="SSF57567">
    <property type="entry name" value="Serine protease inhibitors"/>
    <property type="match status" value="1"/>
</dbReference>
<proteinExistence type="predicted"/>
<feature type="signal peptide" evidence="2">
    <location>
        <begin position="1"/>
        <end position="21"/>
    </location>
</feature>
<feature type="compositionally biased region" description="Low complexity" evidence="1">
    <location>
        <begin position="134"/>
        <end position="157"/>
    </location>
</feature>
<dbReference type="InterPro" id="IPR002919">
    <property type="entry name" value="TIL_dom"/>
</dbReference>
<feature type="region of interest" description="Disordered" evidence="1">
    <location>
        <begin position="131"/>
        <end position="209"/>
    </location>
</feature>
<feature type="compositionally biased region" description="Low complexity" evidence="1">
    <location>
        <begin position="39"/>
        <end position="52"/>
    </location>
</feature>
<dbReference type="EMBL" id="GFPF01005336">
    <property type="protein sequence ID" value="MAA16482.1"/>
    <property type="molecule type" value="Transcribed_RNA"/>
</dbReference>
<reference evidence="4" key="1">
    <citation type="journal article" date="2017" name="Parasit. Vectors">
        <title>Sialotranscriptomics of Rhipicephalus zambeziensis reveals intricate expression profiles of secretory proteins and suggests tight temporal transcriptional regulation during blood-feeding.</title>
        <authorList>
            <person name="de Castro M.H."/>
            <person name="de Klerk D."/>
            <person name="Pienaar R."/>
            <person name="Rees D.J.G."/>
            <person name="Mans B.J."/>
        </authorList>
    </citation>
    <scope>NUCLEOTIDE SEQUENCE</scope>
    <source>
        <tissue evidence="4">Salivary glands</tissue>
    </source>
</reference>
<feature type="compositionally biased region" description="Polar residues" evidence="1">
    <location>
        <begin position="182"/>
        <end position="191"/>
    </location>
</feature>
<dbReference type="CDD" id="cd19941">
    <property type="entry name" value="TIL"/>
    <property type="match status" value="1"/>
</dbReference>
<sequence length="349" mass="35013">MAKIFTVSLLALCALVLPTNGQQAEPLLASVKTGGAGSGSQNPGPQLLPGPGSRRRCPRGEVYRKCVSGTCGEYKCEYLYRFRERRCTADCQSGCFCSWPFFRNNDGRCVPFWQCYTYRFGGWFGRRPSAVRNQGTGQPGTSGSASAPGTSGAVSGAQSGGSGSVVSQFPSGSDQFAGRWPGSSNAVSGWQPQGGWGSPNGLESGGWTSGPNEYLSNVWGVPTPGYPNEWSFRNGNGGSGSISGNFVGGNSGPGIEIGGVGNGVGGVGSGNGGFGNDVSGVGRGSGGFESVSTGFPNGNAGFGNGVSGVGLGNAGFFGNDLGSGLGGVTSNRGVFGTGNIVPGAAKGLA</sequence>